<dbReference type="InterPro" id="IPR050291">
    <property type="entry name" value="CDF_Transporter"/>
</dbReference>
<gene>
    <name evidence="9" type="ORF">LVISKB_0168</name>
</gene>
<sequence>MMNPLQKNTWETIQQTTVTDLRVARQHLWLNVGTYLGLFVIELSCAQLAHSQVLRADAFNNLSGIFSTSLLMTGLYMAAKTHDNDLWGAPIAPSEQLAMSPRIQQSRFRFETLYTLVAGLVMVEIAGNIIYQATRALFSPTTPVLQSRIAGIGAGLSTFILLLLWLANWHWAHRLANTALVAAAQDSWTDALTSGVTVLTVVSVTTLHLPWLDSNMSMLLGGYILYTGIQIFRKNGLDLVDYFDPTLEQRYRQVIDHLPAVKAVVFLKAYHDGNLIMVSVTVAVKPTMTAAEIFQLTQQVDTLMKQTFNVAATALMVIPSDQLP</sequence>
<keyword evidence="3" id="KW-0813">Transport</keyword>
<name>M5AAJ6_LEVBR</name>
<dbReference type="AlphaFoldDB" id="M5AAJ6"/>
<dbReference type="KEGG" id="lbk:LVISKB_0168"/>
<evidence type="ECO:0000313" key="9">
    <source>
        <dbReference type="EMBL" id="BAN05803.1"/>
    </source>
</evidence>
<dbReference type="Gene3D" id="1.20.1510.10">
    <property type="entry name" value="Cation efflux protein transmembrane domain"/>
    <property type="match status" value="1"/>
</dbReference>
<evidence type="ECO:0000256" key="5">
    <source>
        <dbReference type="ARBA" id="ARBA00022989"/>
    </source>
</evidence>
<feature type="transmembrane region" description="Helical" evidence="7">
    <location>
        <begin position="191"/>
        <end position="212"/>
    </location>
</feature>
<evidence type="ECO:0000313" key="10">
    <source>
        <dbReference type="Proteomes" id="UP000012042"/>
    </source>
</evidence>
<comment type="subcellular location">
    <subcellularLocation>
        <location evidence="1">Membrane</location>
        <topology evidence="1">Multi-pass membrane protein</topology>
    </subcellularLocation>
</comment>
<dbReference type="NCBIfam" id="TIGR01297">
    <property type="entry name" value="CDF"/>
    <property type="match status" value="1"/>
</dbReference>
<evidence type="ECO:0000259" key="8">
    <source>
        <dbReference type="Pfam" id="PF01545"/>
    </source>
</evidence>
<evidence type="ECO:0000256" key="6">
    <source>
        <dbReference type="ARBA" id="ARBA00023136"/>
    </source>
</evidence>
<dbReference type="Gene3D" id="3.30.70.1350">
    <property type="entry name" value="Cation efflux protein, cytoplasmic domain"/>
    <property type="match status" value="1"/>
</dbReference>
<evidence type="ECO:0000256" key="4">
    <source>
        <dbReference type="ARBA" id="ARBA00022692"/>
    </source>
</evidence>
<dbReference type="SUPFAM" id="SSF160240">
    <property type="entry name" value="Cation efflux protein cytoplasmic domain-like"/>
    <property type="match status" value="1"/>
</dbReference>
<comment type="similarity">
    <text evidence="2">Belongs to the cation diffusion facilitator (CDF) transporter (TC 2.A.4) family.</text>
</comment>
<dbReference type="PANTHER" id="PTHR43840:SF50">
    <property type="entry name" value="MANGANESE EFFLUX SYSTEM PROTEIN MNES"/>
    <property type="match status" value="1"/>
</dbReference>
<feature type="domain" description="Cation efflux protein transmembrane" evidence="8">
    <location>
        <begin position="109"/>
        <end position="240"/>
    </location>
</feature>
<evidence type="ECO:0000256" key="7">
    <source>
        <dbReference type="SAM" id="Phobius"/>
    </source>
</evidence>
<dbReference type="Proteomes" id="UP000012042">
    <property type="component" value="Chromosome"/>
</dbReference>
<accession>M5AAJ6</accession>
<dbReference type="PANTHER" id="PTHR43840">
    <property type="entry name" value="MITOCHONDRIAL METAL TRANSPORTER 1-RELATED"/>
    <property type="match status" value="1"/>
</dbReference>
<reference evidence="9 10" key="1">
    <citation type="journal article" date="2013" name="PLoS ONE">
        <title>Genomic Analysis by Deep Sequencing of the Probiotic Lactobacillus brevis KB290 Harboring Nine Plasmids Reveals Genomic Stability.</title>
        <authorList>
            <person name="Fukao M."/>
            <person name="Oshima K."/>
            <person name="Morita H."/>
            <person name="Toh H."/>
            <person name="Suda W."/>
            <person name="Kim S.W."/>
            <person name="Suzuki S."/>
            <person name="Yakabe T."/>
            <person name="Hattori M."/>
            <person name="Yajima N."/>
        </authorList>
    </citation>
    <scope>NUCLEOTIDE SEQUENCE [LARGE SCALE GENOMIC DNA]</scope>
    <source>
        <strain evidence="9 10">KB290</strain>
    </source>
</reference>
<dbReference type="GO" id="GO:0016020">
    <property type="term" value="C:membrane"/>
    <property type="evidence" value="ECO:0007669"/>
    <property type="project" value="UniProtKB-SubCell"/>
</dbReference>
<dbReference type="SUPFAM" id="SSF161111">
    <property type="entry name" value="Cation efflux protein transmembrane domain-like"/>
    <property type="match status" value="1"/>
</dbReference>
<dbReference type="HOGENOM" id="CLU_013430_3_5_9"/>
<keyword evidence="5 7" id="KW-1133">Transmembrane helix</keyword>
<protein>
    <submittedName>
        <fullName evidence="9">Uncharacterized transporter yeaB</fullName>
    </submittedName>
</protein>
<evidence type="ECO:0000256" key="3">
    <source>
        <dbReference type="ARBA" id="ARBA00022448"/>
    </source>
</evidence>
<feature type="transmembrane region" description="Helical" evidence="7">
    <location>
        <begin position="152"/>
        <end position="171"/>
    </location>
</feature>
<feature type="transmembrane region" description="Helical" evidence="7">
    <location>
        <begin position="112"/>
        <end position="131"/>
    </location>
</feature>
<dbReference type="PATRIC" id="fig|1001583.3.peg.162"/>
<dbReference type="Pfam" id="PF01545">
    <property type="entry name" value="Cation_efflux"/>
    <property type="match status" value="1"/>
</dbReference>
<keyword evidence="4 7" id="KW-0812">Transmembrane</keyword>
<proteinExistence type="inferred from homology"/>
<dbReference type="InterPro" id="IPR058533">
    <property type="entry name" value="Cation_efflux_TM"/>
</dbReference>
<dbReference type="InterPro" id="IPR002524">
    <property type="entry name" value="Cation_efflux"/>
</dbReference>
<dbReference type="InterPro" id="IPR036837">
    <property type="entry name" value="Cation_efflux_CTD_sf"/>
</dbReference>
<dbReference type="InterPro" id="IPR027469">
    <property type="entry name" value="Cation_efflux_TMD_sf"/>
</dbReference>
<evidence type="ECO:0000256" key="1">
    <source>
        <dbReference type="ARBA" id="ARBA00004141"/>
    </source>
</evidence>
<dbReference type="EMBL" id="AP012167">
    <property type="protein sequence ID" value="BAN05803.1"/>
    <property type="molecule type" value="Genomic_DNA"/>
</dbReference>
<evidence type="ECO:0000256" key="2">
    <source>
        <dbReference type="ARBA" id="ARBA00008114"/>
    </source>
</evidence>
<keyword evidence="6 7" id="KW-0472">Membrane</keyword>
<dbReference type="GO" id="GO:0008324">
    <property type="term" value="F:monoatomic cation transmembrane transporter activity"/>
    <property type="evidence" value="ECO:0007669"/>
    <property type="project" value="InterPro"/>
</dbReference>
<organism evidence="9 10">
    <name type="scientific">Levilactobacillus brevis KB290</name>
    <dbReference type="NCBI Taxonomy" id="1001583"/>
    <lineage>
        <taxon>Bacteria</taxon>
        <taxon>Bacillati</taxon>
        <taxon>Bacillota</taxon>
        <taxon>Bacilli</taxon>
        <taxon>Lactobacillales</taxon>
        <taxon>Lactobacillaceae</taxon>
        <taxon>Levilactobacillus</taxon>
    </lineage>
</organism>